<comment type="similarity">
    <text evidence="10">Belongs to the ZAR1 family.</text>
</comment>
<accession>A0A315VH90</accession>
<evidence type="ECO:0000313" key="15">
    <source>
        <dbReference type="Proteomes" id="UP000250572"/>
    </source>
</evidence>
<feature type="domain" description="3CxxC-type" evidence="13">
    <location>
        <begin position="285"/>
        <end position="370"/>
    </location>
</feature>
<evidence type="ECO:0000256" key="8">
    <source>
        <dbReference type="ARBA" id="ARBA00022884"/>
    </source>
</evidence>
<keyword evidence="3" id="KW-0963">Cytoplasm</keyword>
<dbReference type="PANTHER" id="PTHR31054">
    <property type="entry name" value="ZYGOTE ARREST PROTEIN 1-LIKE ISOFORM X1"/>
    <property type="match status" value="1"/>
</dbReference>
<proteinExistence type="inferred from homology"/>
<evidence type="ECO:0000256" key="7">
    <source>
        <dbReference type="ARBA" id="ARBA00022833"/>
    </source>
</evidence>
<gene>
    <name evidence="14" type="ORF">CCH79_00002329</name>
</gene>
<comment type="subcellular location">
    <subcellularLocation>
        <location evidence="1">Cytoplasm</location>
        <location evidence="1">Cytoplasmic ribonucleoprotein granule</location>
    </subcellularLocation>
</comment>
<evidence type="ECO:0000256" key="2">
    <source>
        <dbReference type="ARBA" id="ARBA00022473"/>
    </source>
</evidence>
<dbReference type="GO" id="GO:0006412">
    <property type="term" value="P:translation"/>
    <property type="evidence" value="ECO:0007669"/>
    <property type="project" value="TreeGrafter"/>
</dbReference>
<name>A0A315VH90_GAMAF</name>
<dbReference type="GO" id="GO:0017148">
    <property type="term" value="P:negative regulation of translation"/>
    <property type="evidence" value="ECO:0007669"/>
    <property type="project" value="UniProtKB-ARBA"/>
</dbReference>
<dbReference type="PANTHER" id="PTHR31054:SF5">
    <property type="entry name" value="PROTEIN ZAR1-LIKE"/>
    <property type="match status" value="1"/>
</dbReference>
<feature type="compositionally biased region" description="Basic and acidic residues" evidence="12">
    <location>
        <begin position="248"/>
        <end position="261"/>
    </location>
</feature>
<evidence type="ECO:0000256" key="1">
    <source>
        <dbReference type="ARBA" id="ARBA00004331"/>
    </source>
</evidence>
<evidence type="ECO:0000256" key="11">
    <source>
        <dbReference type="ARBA" id="ARBA00049576"/>
    </source>
</evidence>
<keyword evidence="2" id="KW-0217">Developmental protein</keyword>
<sequence>MINIVKESWSMSMKVFTTIWVAEGRGNNGFSILKKNILSSREAISKTQQGETLTLSLRTISSLEILSEISLTPGGLAGYPGPSQSNAENRDKATENTGEEGGLHSSFRRMEIRPPHSCILAHGLNYLEICKTILSQVNPSLPLPPCGKVNTKECGVQVNAKVDKVIQCSLGPKTLLYVENPTSCNSCKTHDENLDVTKAERKALLDTPPMSNLRFLRPVSIYSPVFDRRVFQKSLSDGAGQDPLEASDQAKSDADTDHSGENLENCFKTAIPRSSKSPNFQFLEQRYGFFHCKKCNIRWESAYVWCISGSSKVYYKQLCRKCQVGFNPYRVESIVCKGCSQTCCSCEKKQRHINMKRPHRKDLCCRCKGMRLSCDATYSFKYISGCPDQEFQVWTSDGSVFRSSPTFNKGNAACPTFPR</sequence>
<organism evidence="14 15">
    <name type="scientific">Gambusia affinis</name>
    <name type="common">Western mosquitofish</name>
    <name type="synonym">Heterandria affinis</name>
    <dbReference type="NCBI Taxonomy" id="33528"/>
    <lineage>
        <taxon>Eukaryota</taxon>
        <taxon>Metazoa</taxon>
        <taxon>Chordata</taxon>
        <taxon>Craniata</taxon>
        <taxon>Vertebrata</taxon>
        <taxon>Euteleostomi</taxon>
        <taxon>Actinopterygii</taxon>
        <taxon>Neopterygii</taxon>
        <taxon>Teleostei</taxon>
        <taxon>Neoteleostei</taxon>
        <taxon>Acanthomorphata</taxon>
        <taxon>Ovalentaria</taxon>
        <taxon>Atherinomorphae</taxon>
        <taxon>Cyprinodontiformes</taxon>
        <taxon>Poeciliidae</taxon>
        <taxon>Poeciliinae</taxon>
        <taxon>Gambusia</taxon>
    </lineage>
</organism>
<evidence type="ECO:0000256" key="9">
    <source>
        <dbReference type="ARBA" id="ARBA00022943"/>
    </source>
</evidence>
<dbReference type="Pfam" id="PF13695">
    <property type="entry name" value="Zn_ribbon_3CxxC"/>
    <property type="match status" value="1"/>
</dbReference>
<keyword evidence="5" id="KW-0863">Zinc-finger</keyword>
<keyword evidence="9" id="KW-0896">Oogenesis</keyword>
<evidence type="ECO:0000256" key="4">
    <source>
        <dbReference type="ARBA" id="ARBA00022723"/>
    </source>
</evidence>
<evidence type="ECO:0000256" key="12">
    <source>
        <dbReference type="SAM" id="MobiDB-lite"/>
    </source>
</evidence>
<feature type="region of interest" description="Disordered" evidence="12">
    <location>
        <begin position="236"/>
        <end position="261"/>
    </location>
</feature>
<evidence type="ECO:0000313" key="14">
    <source>
        <dbReference type="EMBL" id="PWA22820.1"/>
    </source>
</evidence>
<keyword evidence="7" id="KW-0862">Zinc</keyword>
<dbReference type="SMART" id="SM01328">
    <property type="entry name" value="zf-3CxxC"/>
    <property type="match status" value="1"/>
</dbReference>
<feature type="region of interest" description="Disordered" evidence="12">
    <location>
        <begin position="77"/>
        <end position="106"/>
    </location>
</feature>
<evidence type="ECO:0000256" key="3">
    <source>
        <dbReference type="ARBA" id="ARBA00022490"/>
    </source>
</evidence>
<dbReference type="InterPro" id="IPR027377">
    <property type="entry name" value="ZAR1/RTP1-5-like_Znf-3CxxC"/>
</dbReference>
<dbReference type="GO" id="GO:0003729">
    <property type="term" value="F:mRNA binding"/>
    <property type="evidence" value="ECO:0007669"/>
    <property type="project" value="UniProtKB-ARBA"/>
</dbReference>
<comment type="function">
    <text evidence="11">mRNA-binding protein required for maternal mRNA storage, translation and degradation during oocyte maturation. Probably promotes formation of some phase-separated membraneless compartment that stores maternal mRNAs in oocytes: acts by undergoing liquid-liquid phase separation upon binding to maternal mRNAs. Binds to the 3'-UTR of maternal mRNAs, inhibiting their translation.</text>
</comment>
<keyword evidence="15" id="KW-1185">Reference proteome</keyword>
<evidence type="ECO:0000256" key="5">
    <source>
        <dbReference type="ARBA" id="ARBA00022771"/>
    </source>
</evidence>
<comment type="caution">
    <text evidence="14">The sequence shown here is derived from an EMBL/GenBank/DDBJ whole genome shotgun (WGS) entry which is preliminary data.</text>
</comment>
<keyword evidence="8" id="KW-0694">RNA-binding</keyword>
<protein>
    <recommendedName>
        <fullName evidence="13">3CxxC-type domain-containing protein</fullName>
    </recommendedName>
</protein>
<dbReference type="GO" id="GO:0048477">
    <property type="term" value="P:oogenesis"/>
    <property type="evidence" value="ECO:0007669"/>
    <property type="project" value="UniProtKB-KW"/>
</dbReference>
<dbReference type="EMBL" id="NHOQ01001678">
    <property type="protein sequence ID" value="PWA22820.1"/>
    <property type="molecule type" value="Genomic_DNA"/>
</dbReference>
<dbReference type="GO" id="GO:0008270">
    <property type="term" value="F:zinc ion binding"/>
    <property type="evidence" value="ECO:0007669"/>
    <property type="project" value="UniProtKB-KW"/>
</dbReference>
<keyword evidence="4" id="KW-0479">Metal-binding</keyword>
<evidence type="ECO:0000256" key="6">
    <source>
        <dbReference type="ARBA" id="ARBA00022782"/>
    </source>
</evidence>
<evidence type="ECO:0000259" key="13">
    <source>
        <dbReference type="SMART" id="SM01328"/>
    </source>
</evidence>
<dbReference type="GO" id="GO:0036464">
    <property type="term" value="C:cytoplasmic ribonucleoprotein granule"/>
    <property type="evidence" value="ECO:0007669"/>
    <property type="project" value="UniProtKB-SubCell"/>
</dbReference>
<dbReference type="Proteomes" id="UP000250572">
    <property type="component" value="Unassembled WGS sequence"/>
</dbReference>
<dbReference type="AlphaFoldDB" id="A0A315VH90"/>
<dbReference type="InterPro" id="IPR026775">
    <property type="entry name" value="Zar1"/>
</dbReference>
<reference evidence="14 15" key="1">
    <citation type="journal article" date="2018" name="G3 (Bethesda)">
        <title>A High-Quality Reference Genome for the Invasive Mosquitofish Gambusia affinis Using a Chicago Library.</title>
        <authorList>
            <person name="Hoffberg S.L."/>
            <person name="Troendle N.J."/>
            <person name="Glenn T.C."/>
            <person name="Mahmud O."/>
            <person name="Louha S."/>
            <person name="Chalopin D."/>
            <person name="Bennetzen J.L."/>
            <person name="Mauricio R."/>
        </authorList>
    </citation>
    <scope>NUCLEOTIDE SEQUENCE [LARGE SCALE GENOMIC DNA]</scope>
    <source>
        <strain evidence="14">NE01/NJP1002.9</strain>
        <tissue evidence="14">Muscle</tissue>
    </source>
</reference>
<keyword evidence="6" id="KW-0221">Differentiation</keyword>
<evidence type="ECO:0000256" key="10">
    <source>
        <dbReference type="ARBA" id="ARBA00034699"/>
    </source>
</evidence>